<organism evidence="1 2">
    <name type="scientific">Novosphingobium beihaiensis</name>
    <dbReference type="NCBI Taxonomy" id="2930389"/>
    <lineage>
        <taxon>Bacteria</taxon>
        <taxon>Pseudomonadati</taxon>
        <taxon>Pseudomonadota</taxon>
        <taxon>Alphaproteobacteria</taxon>
        <taxon>Sphingomonadales</taxon>
        <taxon>Sphingomonadaceae</taxon>
        <taxon>Novosphingobium</taxon>
    </lineage>
</organism>
<proteinExistence type="predicted"/>
<evidence type="ECO:0000313" key="2">
    <source>
        <dbReference type="Proteomes" id="UP001202281"/>
    </source>
</evidence>
<dbReference type="Proteomes" id="UP001202281">
    <property type="component" value="Unassembled WGS sequence"/>
</dbReference>
<dbReference type="EMBL" id="JALHLG010000058">
    <property type="protein sequence ID" value="MCJ2189022.1"/>
    <property type="molecule type" value="Genomic_DNA"/>
</dbReference>
<dbReference type="RefSeq" id="WP_243924148.1">
    <property type="nucleotide sequence ID" value="NZ_JALHLG010000058.1"/>
</dbReference>
<keyword evidence="2" id="KW-1185">Reference proteome</keyword>
<gene>
    <name evidence="1" type="ORF">MTR66_19655</name>
</gene>
<reference evidence="1 2" key="1">
    <citation type="submission" date="2022-04" db="EMBL/GenBank/DDBJ databases">
        <title>Identification of a novel bacterium isolated from mangrove sediments.</title>
        <authorList>
            <person name="Pan X."/>
        </authorList>
    </citation>
    <scope>NUCLEOTIDE SEQUENCE [LARGE SCALE GENOMIC DNA]</scope>
    <source>
        <strain evidence="1 2">B2638</strain>
    </source>
</reference>
<sequence>MPSASTAIISNSEIVANANEATFGEIKALATEFEKRDSKAKKVLYTALQRLFEFVLDLETDADRRQFIETQNGKWGKVARENPFQPFVKLAFDGKGISDASRSQYAKVLYYAQFEQDKSVPLAEWLDGSGGIEGLYAKANSFLPSQKAYVDEDRLAEALTKVRQRRQSTSFKLDNVPDLGTDVKQGYVMAILHVDQHGNSHVVEYSESDQAKIAAVMKKIARPEAKEAMQAAKPYSALAKAITLLSTVTATGKADADRLFTMSNETGPDGAVSTVVRVISTAYEGTLGEVALSVPIEWVPEEGTVAFTQANAESFCRGFEIEGRWLCDVSSTPLTLNHSDNPASQVTLIDGIPEATFYRARRDFLQVAPLKLLHDAAKGFLEERGRKQSIEGAYRGALPLTWDNGHLEYRPSPNWPSKHELFELQSDPALGDDRMFSAEMVASVCQTAVDLKSDIVGWLVSTPEEDTCAIMFDYGMGKDRASVVMPLVKTRQCHTTQTNCAVD</sequence>
<evidence type="ECO:0000313" key="1">
    <source>
        <dbReference type="EMBL" id="MCJ2189022.1"/>
    </source>
</evidence>
<name>A0ABT0BVI2_9SPHN</name>
<protein>
    <submittedName>
        <fullName evidence="1">Uncharacterized protein</fullName>
    </submittedName>
</protein>
<comment type="caution">
    <text evidence="1">The sequence shown here is derived from an EMBL/GenBank/DDBJ whole genome shotgun (WGS) entry which is preliminary data.</text>
</comment>
<accession>A0ABT0BVI2</accession>